<dbReference type="PROSITE" id="PS50995">
    <property type="entry name" value="HTH_MARR_2"/>
    <property type="match status" value="1"/>
</dbReference>
<dbReference type="SUPFAM" id="SSF46785">
    <property type="entry name" value="Winged helix' DNA-binding domain"/>
    <property type="match status" value="1"/>
</dbReference>
<protein>
    <submittedName>
        <fullName evidence="2">MarR family transcriptional regulator</fullName>
    </submittedName>
</protein>
<dbReference type="InterPro" id="IPR036390">
    <property type="entry name" value="WH_DNA-bd_sf"/>
</dbReference>
<name>A0A6H0SFH3_9MICC</name>
<proteinExistence type="predicted"/>
<dbReference type="Proteomes" id="UP000502331">
    <property type="component" value="Chromosome"/>
</dbReference>
<accession>A0A6H0SFH3</accession>
<organism evidence="2 3">
    <name type="scientific">Glutamicibacter mishrai</name>
    <dbReference type="NCBI Taxonomy" id="1775880"/>
    <lineage>
        <taxon>Bacteria</taxon>
        <taxon>Bacillati</taxon>
        <taxon>Actinomycetota</taxon>
        <taxon>Actinomycetes</taxon>
        <taxon>Micrococcales</taxon>
        <taxon>Micrococcaceae</taxon>
        <taxon>Glutamicibacter</taxon>
    </lineage>
</organism>
<feature type="domain" description="HTH marR-type" evidence="1">
    <location>
        <begin position="1"/>
        <end position="148"/>
    </location>
</feature>
<dbReference type="PRINTS" id="PR00598">
    <property type="entry name" value="HTHMARR"/>
</dbReference>
<dbReference type="InterPro" id="IPR000835">
    <property type="entry name" value="HTH_MarR-typ"/>
</dbReference>
<dbReference type="InterPro" id="IPR039422">
    <property type="entry name" value="MarR/SlyA-like"/>
</dbReference>
<dbReference type="GO" id="GO:0006950">
    <property type="term" value="P:response to stress"/>
    <property type="evidence" value="ECO:0007669"/>
    <property type="project" value="TreeGrafter"/>
</dbReference>
<evidence type="ECO:0000313" key="3">
    <source>
        <dbReference type="Proteomes" id="UP000502331"/>
    </source>
</evidence>
<dbReference type="EMBL" id="CP032549">
    <property type="protein sequence ID" value="QIV86392.1"/>
    <property type="molecule type" value="Genomic_DNA"/>
</dbReference>
<dbReference type="SMART" id="SM00347">
    <property type="entry name" value="HTH_MARR"/>
    <property type="match status" value="1"/>
</dbReference>
<dbReference type="InterPro" id="IPR036388">
    <property type="entry name" value="WH-like_DNA-bd_sf"/>
</dbReference>
<dbReference type="Gene3D" id="1.10.10.10">
    <property type="entry name" value="Winged helix-like DNA-binding domain superfamily/Winged helix DNA-binding domain"/>
    <property type="match status" value="1"/>
</dbReference>
<evidence type="ECO:0000259" key="1">
    <source>
        <dbReference type="PROSITE" id="PS50995"/>
    </source>
</evidence>
<dbReference type="Pfam" id="PF01047">
    <property type="entry name" value="MarR"/>
    <property type="match status" value="1"/>
</dbReference>
<evidence type="ECO:0000313" key="2">
    <source>
        <dbReference type="EMBL" id="QIV86392.1"/>
    </source>
</evidence>
<sequence length="166" mass="18447">MSDQPVWLTQSERDAWLGLQTVMTLLPATLDSDLQGLEGITLFDYHMLAMLSEAEDRKLSMTSLASHTSASLSRLSHVVKKLESRGWIVREQSDEDARVKIASLTDDGWDAVAAMAPHHVASVRALLFDPLDDKDVKNLSAIMRKVTASLDQDHWILKPGATDLEH</sequence>
<gene>
    <name evidence="2" type="ORF">D3791_04200</name>
</gene>
<dbReference type="RefSeq" id="WP_022874361.1">
    <property type="nucleotide sequence ID" value="NZ_CP032549.1"/>
</dbReference>
<dbReference type="PANTHER" id="PTHR33164:SF99">
    <property type="entry name" value="MARR FAMILY REGULATORY PROTEIN"/>
    <property type="match status" value="1"/>
</dbReference>
<keyword evidence="3" id="KW-1185">Reference proteome</keyword>
<dbReference type="AlphaFoldDB" id="A0A6H0SFH3"/>
<dbReference type="PANTHER" id="PTHR33164">
    <property type="entry name" value="TRANSCRIPTIONAL REGULATOR, MARR FAMILY"/>
    <property type="match status" value="1"/>
</dbReference>
<dbReference type="GO" id="GO:0003700">
    <property type="term" value="F:DNA-binding transcription factor activity"/>
    <property type="evidence" value="ECO:0007669"/>
    <property type="project" value="InterPro"/>
</dbReference>
<reference evidence="2 3" key="1">
    <citation type="submission" date="2018-09" db="EMBL/GenBank/DDBJ databases">
        <title>Glutamicibacter mishrai S5-52T (LMG 29155T = KCTC 39846T).</title>
        <authorList>
            <person name="Das S.K."/>
        </authorList>
    </citation>
    <scope>NUCLEOTIDE SEQUENCE [LARGE SCALE GENOMIC DNA]</scope>
    <source>
        <strain evidence="2 3">S5-52</strain>
    </source>
</reference>